<reference evidence="5 6" key="1">
    <citation type="submission" date="2018-03" db="EMBL/GenBank/DDBJ databases">
        <title>Genomic Encyclopedia of Type Strains, Phase III (KMG-III): the genomes of soil and plant-associated and newly described type strains.</title>
        <authorList>
            <person name="Whitman W."/>
        </authorList>
    </citation>
    <scope>NUCLEOTIDE SEQUENCE [LARGE SCALE GENOMIC DNA]</scope>
    <source>
        <strain evidence="5 6">CGMCC 1.12700</strain>
    </source>
</reference>
<dbReference type="Pfam" id="PF19567">
    <property type="entry name" value="CpsB_CapC"/>
    <property type="match status" value="1"/>
</dbReference>
<evidence type="ECO:0000313" key="5">
    <source>
        <dbReference type="EMBL" id="PSK91465.1"/>
    </source>
</evidence>
<dbReference type="InterPro" id="IPR016667">
    <property type="entry name" value="Caps_polysacc_synth_CpsB/CapC"/>
</dbReference>
<dbReference type="SUPFAM" id="SSF89550">
    <property type="entry name" value="PHP domain-like"/>
    <property type="match status" value="1"/>
</dbReference>
<dbReference type="RefSeq" id="WP_106523366.1">
    <property type="nucleotide sequence ID" value="NZ_PYGD01000005.1"/>
</dbReference>
<dbReference type="EMBL" id="PYGD01000005">
    <property type="protein sequence ID" value="PSK91465.1"/>
    <property type="molecule type" value="Genomic_DNA"/>
</dbReference>
<dbReference type="GO" id="GO:0030145">
    <property type="term" value="F:manganese ion binding"/>
    <property type="evidence" value="ECO:0007669"/>
    <property type="project" value="InterPro"/>
</dbReference>
<gene>
    <name evidence="5" type="ORF">B0I18_10548</name>
</gene>
<dbReference type="Proteomes" id="UP000240572">
    <property type="component" value="Unassembled WGS sequence"/>
</dbReference>
<dbReference type="PANTHER" id="PTHR39181:SF1">
    <property type="entry name" value="TYROSINE-PROTEIN PHOSPHATASE YWQE"/>
    <property type="match status" value="1"/>
</dbReference>
<comment type="similarity">
    <text evidence="1">Belongs to the metallo-dependent hydrolases superfamily. CpsB/CapC family.</text>
</comment>
<proteinExistence type="inferred from homology"/>
<dbReference type="InterPro" id="IPR016195">
    <property type="entry name" value="Pol/histidinol_Pase-like"/>
</dbReference>
<evidence type="ECO:0000256" key="2">
    <source>
        <dbReference type="ARBA" id="ARBA00013064"/>
    </source>
</evidence>
<dbReference type="PANTHER" id="PTHR39181">
    <property type="entry name" value="TYROSINE-PROTEIN PHOSPHATASE YWQE"/>
    <property type="match status" value="1"/>
</dbReference>
<comment type="catalytic activity">
    <reaction evidence="4">
        <text>O-phospho-L-tyrosyl-[protein] + H2O = L-tyrosyl-[protein] + phosphate</text>
        <dbReference type="Rhea" id="RHEA:10684"/>
        <dbReference type="Rhea" id="RHEA-COMP:10136"/>
        <dbReference type="Rhea" id="RHEA-COMP:20101"/>
        <dbReference type="ChEBI" id="CHEBI:15377"/>
        <dbReference type="ChEBI" id="CHEBI:43474"/>
        <dbReference type="ChEBI" id="CHEBI:46858"/>
        <dbReference type="ChEBI" id="CHEBI:61978"/>
        <dbReference type="EC" id="3.1.3.48"/>
    </reaction>
</comment>
<accession>A0A2P8D2M3</accession>
<dbReference type="PIRSF" id="PIRSF016557">
    <property type="entry name" value="Caps_synth_CpsB"/>
    <property type="match status" value="1"/>
</dbReference>
<dbReference type="AlphaFoldDB" id="A0A2P8D2M3"/>
<organism evidence="5 6">
    <name type="scientific">Taibaiella chishuiensis</name>
    <dbReference type="NCBI Taxonomy" id="1434707"/>
    <lineage>
        <taxon>Bacteria</taxon>
        <taxon>Pseudomonadati</taxon>
        <taxon>Bacteroidota</taxon>
        <taxon>Chitinophagia</taxon>
        <taxon>Chitinophagales</taxon>
        <taxon>Chitinophagaceae</taxon>
        <taxon>Taibaiella</taxon>
    </lineage>
</organism>
<evidence type="ECO:0000256" key="1">
    <source>
        <dbReference type="ARBA" id="ARBA00005750"/>
    </source>
</evidence>
<dbReference type="EC" id="3.1.3.48" evidence="2"/>
<keyword evidence="3" id="KW-0378">Hydrolase</keyword>
<comment type="caution">
    <text evidence="5">The sequence shown here is derived from an EMBL/GenBank/DDBJ whole genome shotgun (WGS) entry which is preliminary data.</text>
</comment>
<dbReference type="Gene3D" id="3.20.20.140">
    <property type="entry name" value="Metal-dependent hydrolases"/>
    <property type="match status" value="1"/>
</dbReference>
<protein>
    <recommendedName>
        <fullName evidence="2">protein-tyrosine-phosphatase</fullName>
        <ecNumber evidence="2">3.1.3.48</ecNumber>
    </recommendedName>
</protein>
<keyword evidence="6" id="KW-1185">Reference proteome</keyword>
<evidence type="ECO:0000313" key="6">
    <source>
        <dbReference type="Proteomes" id="UP000240572"/>
    </source>
</evidence>
<evidence type="ECO:0000256" key="3">
    <source>
        <dbReference type="ARBA" id="ARBA00022801"/>
    </source>
</evidence>
<dbReference type="GO" id="GO:0004725">
    <property type="term" value="F:protein tyrosine phosphatase activity"/>
    <property type="evidence" value="ECO:0007669"/>
    <property type="project" value="UniProtKB-EC"/>
</dbReference>
<name>A0A2P8D2M3_9BACT</name>
<dbReference type="OrthoDB" id="9788539at2"/>
<evidence type="ECO:0000256" key="4">
    <source>
        <dbReference type="ARBA" id="ARBA00051722"/>
    </source>
</evidence>
<sequence>MFNIFKRKKTEQQPEDLAWLYADMHGHFIPGIDDGPKELEQSLKLLESMVAFGYKKLVTTPHINADFFPNTPEIIAGALASLQHAVAERGIDIEISAAAEYMIDFGFMDLLDAPAPLLTLGNTNHVLVEMGYMQEVPMLDNALFRVQAKGYVPVLAHPERYVFYHDAPLSLFENLKEKGCLLQLNVIALAGYYGKEVLHAAERLLNAGLYDYCGSDVHHERHIKALTMLLNSKNYPKIKHGNFLNASL</sequence>